<dbReference type="InterPro" id="IPR005302">
    <property type="entry name" value="MoCF_Sase_C"/>
</dbReference>
<accession>A0A517QV01</accession>
<dbReference type="Pfam" id="PF03473">
    <property type="entry name" value="MOSC"/>
    <property type="match status" value="1"/>
</dbReference>
<organism evidence="3 4">
    <name type="scientific">Thalassoglobus polymorphus</name>
    <dbReference type="NCBI Taxonomy" id="2527994"/>
    <lineage>
        <taxon>Bacteria</taxon>
        <taxon>Pseudomonadati</taxon>
        <taxon>Planctomycetota</taxon>
        <taxon>Planctomycetia</taxon>
        <taxon>Planctomycetales</taxon>
        <taxon>Planctomycetaceae</taxon>
        <taxon>Thalassoglobus</taxon>
    </lineage>
</organism>
<name>A0A517QV01_9PLAN</name>
<dbReference type="SUPFAM" id="SSF50800">
    <property type="entry name" value="PK beta-barrel domain-like"/>
    <property type="match status" value="1"/>
</dbReference>
<evidence type="ECO:0000313" key="4">
    <source>
        <dbReference type="Proteomes" id="UP000315724"/>
    </source>
</evidence>
<evidence type="ECO:0000256" key="1">
    <source>
        <dbReference type="SAM" id="MobiDB-lite"/>
    </source>
</evidence>
<dbReference type="RefSeq" id="WP_197441908.1">
    <property type="nucleotide sequence ID" value="NZ_CP036267.1"/>
</dbReference>
<protein>
    <submittedName>
        <fullName evidence="3">6-N-hydroxylaminopurine resistance protein</fullName>
    </submittedName>
</protein>
<dbReference type="Pfam" id="PF03475">
    <property type="entry name" value="YiiM_3-alpha"/>
    <property type="match status" value="1"/>
</dbReference>
<keyword evidence="4" id="KW-1185">Reference proteome</keyword>
<dbReference type="PANTHER" id="PTHR30212">
    <property type="entry name" value="PROTEIN YIIM"/>
    <property type="match status" value="1"/>
</dbReference>
<dbReference type="GO" id="GO:0030170">
    <property type="term" value="F:pyridoxal phosphate binding"/>
    <property type="evidence" value="ECO:0007669"/>
    <property type="project" value="InterPro"/>
</dbReference>
<dbReference type="GO" id="GO:0030151">
    <property type="term" value="F:molybdenum ion binding"/>
    <property type="evidence" value="ECO:0007669"/>
    <property type="project" value="InterPro"/>
</dbReference>
<feature type="domain" description="MOSC" evidence="2">
    <location>
        <begin position="34"/>
        <end position="168"/>
    </location>
</feature>
<sequence>MTDSATVHSIQVGKPNVIEATDHHKAWTTGFQKQTVAGPVLLERLNLVGDGQADLKHHGGPDKALCVYPISHYLLWRAELGLELVPGSFGENLTVCGMTEDDVCIGDIWKIGDTKVQVSQPRQPCWKLSRWWSVQDLAVRVQQTGRTGWYLRVLSEGQLEAGDSIQLVERINPRWTITAANQLMHSEKNNIEGAKTLASLPELSASWTATLTRRSRNQQESPPEARLFGAEGSPDR</sequence>
<dbReference type="PROSITE" id="PS51340">
    <property type="entry name" value="MOSC"/>
    <property type="match status" value="1"/>
</dbReference>
<evidence type="ECO:0000313" key="3">
    <source>
        <dbReference type="EMBL" id="QDT35440.1"/>
    </source>
</evidence>
<dbReference type="InterPro" id="IPR011037">
    <property type="entry name" value="Pyrv_Knase-like_insert_dom_sf"/>
</dbReference>
<dbReference type="InterPro" id="IPR052353">
    <property type="entry name" value="Benzoxazolinone_Detox_Enz"/>
</dbReference>
<dbReference type="Gene3D" id="2.40.33.20">
    <property type="entry name" value="PK beta-barrel domain-like"/>
    <property type="match status" value="1"/>
</dbReference>
<dbReference type="AlphaFoldDB" id="A0A517QV01"/>
<dbReference type="KEGG" id="tpol:Mal48_47170"/>
<feature type="region of interest" description="Disordered" evidence="1">
    <location>
        <begin position="212"/>
        <end position="236"/>
    </location>
</feature>
<reference evidence="3 4" key="1">
    <citation type="submission" date="2019-02" db="EMBL/GenBank/DDBJ databases">
        <title>Deep-cultivation of Planctomycetes and their phenomic and genomic characterization uncovers novel biology.</title>
        <authorList>
            <person name="Wiegand S."/>
            <person name="Jogler M."/>
            <person name="Boedeker C."/>
            <person name="Pinto D."/>
            <person name="Vollmers J."/>
            <person name="Rivas-Marin E."/>
            <person name="Kohn T."/>
            <person name="Peeters S.H."/>
            <person name="Heuer A."/>
            <person name="Rast P."/>
            <person name="Oberbeckmann S."/>
            <person name="Bunk B."/>
            <person name="Jeske O."/>
            <person name="Meyerdierks A."/>
            <person name="Storesund J.E."/>
            <person name="Kallscheuer N."/>
            <person name="Luecker S."/>
            <person name="Lage O.M."/>
            <person name="Pohl T."/>
            <person name="Merkel B.J."/>
            <person name="Hornburger P."/>
            <person name="Mueller R.-W."/>
            <person name="Bruemmer F."/>
            <person name="Labrenz M."/>
            <person name="Spormann A.M."/>
            <person name="Op den Camp H."/>
            <person name="Overmann J."/>
            <person name="Amann R."/>
            <person name="Jetten M.S.M."/>
            <person name="Mascher T."/>
            <person name="Medema M.H."/>
            <person name="Devos D.P."/>
            <person name="Kaster A.-K."/>
            <person name="Ovreas L."/>
            <person name="Rohde M."/>
            <person name="Galperin M.Y."/>
            <person name="Jogler C."/>
        </authorList>
    </citation>
    <scope>NUCLEOTIDE SEQUENCE [LARGE SCALE GENOMIC DNA]</scope>
    <source>
        <strain evidence="3 4">Mal48</strain>
    </source>
</reference>
<proteinExistence type="predicted"/>
<dbReference type="PANTHER" id="PTHR30212:SF2">
    <property type="entry name" value="PROTEIN YIIM"/>
    <property type="match status" value="1"/>
</dbReference>
<evidence type="ECO:0000259" key="2">
    <source>
        <dbReference type="PROSITE" id="PS51340"/>
    </source>
</evidence>
<dbReference type="GO" id="GO:0003824">
    <property type="term" value="F:catalytic activity"/>
    <property type="evidence" value="ECO:0007669"/>
    <property type="project" value="InterPro"/>
</dbReference>
<dbReference type="EMBL" id="CP036267">
    <property type="protein sequence ID" value="QDT35440.1"/>
    <property type="molecule type" value="Genomic_DNA"/>
</dbReference>
<dbReference type="Proteomes" id="UP000315724">
    <property type="component" value="Chromosome"/>
</dbReference>
<gene>
    <name evidence="3" type="ORF">Mal48_47170</name>
</gene>
<dbReference type="InterPro" id="IPR005163">
    <property type="entry name" value="Tri_helical_YiiM-like"/>
</dbReference>